<proteinExistence type="predicted"/>
<dbReference type="AlphaFoldDB" id="A0A2T4JRS5"/>
<keyword evidence="1" id="KW-1133">Transmembrane helix</keyword>
<accession>A0A2T4JRS5</accession>
<evidence type="ECO:0000256" key="1">
    <source>
        <dbReference type="SAM" id="Phobius"/>
    </source>
</evidence>
<name>A0A2T4JRS5_9RHOB</name>
<dbReference type="Proteomes" id="UP000241010">
    <property type="component" value="Unassembled WGS sequence"/>
</dbReference>
<gene>
    <name evidence="2" type="ORF">C5F48_17375</name>
</gene>
<sequence>MFKFIGGTIGFIFLIGLLVVVGLLALIF</sequence>
<evidence type="ECO:0000313" key="3">
    <source>
        <dbReference type="Proteomes" id="UP000241010"/>
    </source>
</evidence>
<organism evidence="2 3">
    <name type="scientific">Cereibacter changlensis JA139</name>
    <dbReference type="NCBI Taxonomy" id="1188249"/>
    <lineage>
        <taxon>Bacteria</taxon>
        <taxon>Pseudomonadati</taxon>
        <taxon>Pseudomonadota</taxon>
        <taxon>Alphaproteobacteria</taxon>
        <taxon>Rhodobacterales</taxon>
        <taxon>Paracoccaceae</taxon>
        <taxon>Cereibacter</taxon>
    </lineage>
</organism>
<feature type="transmembrane region" description="Helical" evidence="1">
    <location>
        <begin position="6"/>
        <end position="27"/>
    </location>
</feature>
<keyword evidence="1" id="KW-0472">Membrane</keyword>
<keyword evidence="3" id="KW-1185">Reference proteome</keyword>
<evidence type="ECO:0000313" key="2">
    <source>
        <dbReference type="EMBL" id="PTE20463.1"/>
    </source>
</evidence>
<dbReference type="EMBL" id="PZKG01000104">
    <property type="protein sequence ID" value="PTE20463.1"/>
    <property type="molecule type" value="Genomic_DNA"/>
</dbReference>
<protein>
    <submittedName>
        <fullName evidence="2">Uncharacterized protein</fullName>
    </submittedName>
</protein>
<comment type="caution">
    <text evidence="2">The sequence shown here is derived from an EMBL/GenBank/DDBJ whole genome shotgun (WGS) entry which is preliminary data.</text>
</comment>
<reference evidence="2 3" key="1">
    <citation type="submission" date="2018-03" db="EMBL/GenBank/DDBJ databases">
        <title>Cereibacter changlensis.</title>
        <authorList>
            <person name="Meyer T.E."/>
            <person name="Miller S."/>
            <person name="Lodha T."/>
            <person name="Gandham S."/>
            <person name="Chintalapati S."/>
            <person name="Chintalapati V.R."/>
        </authorList>
    </citation>
    <scope>NUCLEOTIDE SEQUENCE [LARGE SCALE GENOMIC DNA]</scope>
    <source>
        <strain evidence="2 3">JA139</strain>
    </source>
</reference>
<dbReference type="InterPro" id="IPR057715">
    <property type="entry name" value="YohP-like"/>
</dbReference>
<keyword evidence="1" id="KW-0812">Transmembrane</keyword>
<dbReference type="Pfam" id="PF25659">
    <property type="entry name" value="YohP"/>
    <property type="match status" value="1"/>
</dbReference>